<accession>A0AAV7BRL0</accession>
<proteinExistence type="predicted"/>
<sequence>MIEKSIRDLTQLDTQKRLLQPAVCCCWTTGGGCHFFYLAVVWRFVPAVTCMRHFYSKPPAYPECVAKVFFFYNGQKKREYNISKDIYHQDEGL</sequence>
<comment type="caution">
    <text evidence="1">The sequence shown here is derived from an EMBL/GenBank/DDBJ whole genome shotgun (WGS) entry which is preliminary data.</text>
</comment>
<keyword evidence="2" id="KW-1185">Reference proteome</keyword>
<protein>
    <submittedName>
        <fullName evidence="1">Uncharacterized protein</fullName>
    </submittedName>
</protein>
<organism evidence="1 2">
    <name type="scientific">Engystomops pustulosus</name>
    <name type="common">Tungara frog</name>
    <name type="synonym">Physalaemus pustulosus</name>
    <dbReference type="NCBI Taxonomy" id="76066"/>
    <lineage>
        <taxon>Eukaryota</taxon>
        <taxon>Metazoa</taxon>
        <taxon>Chordata</taxon>
        <taxon>Craniata</taxon>
        <taxon>Vertebrata</taxon>
        <taxon>Euteleostomi</taxon>
        <taxon>Amphibia</taxon>
        <taxon>Batrachia</taxon>
        <taxon>Anura</taxon>
        <taxon>Neobatrachia</taxon>
        <taxon>Hyloidea</taxon>
        <taxon>Leptodactylidae</taxon>
        <taxon>Leiuperinae</taxon>
        <taxon>Engystomops</taxon>
    </lineage>
</organism>
<evidence type="ECO:0000313" key="1">
    <source>
        <dbReference type="EMBL" id="KAG8575338.1"/>
    </source>
</evidence>
<name>A0AAV7BRL0_ENGPU</name>
<reference evidence="1" key="1">
    <citation type="thesis" date="2020" institute="ProQuest LLC" country="789 East Eisenhower Parkway, Ann Arbor, MI, USA">
        <title>Comparative Genomics and Chromosome Evolution.</title>
        <authorList>
            <person name="Mudd A.B."/>
        </authorList>
    </citation>
    <scope>NUCLEOTIDE SEQUENCE</scope>
    <source>
        <strain evidence="1">237g6f4</strain>
        <tissue evidence="1">Blood</tissue>
    </source>
</reference>
<dbReference type="Proteomes" id="UP000824782">
    <property type="component" value="Unassembled WGS sequence"/>
</dbReference>
<dbReference type="EMBL" id="WNYA01000004">
    <property type="protein sequence ID" value="KAG8575338.1"/>
    <property type="molecule type" value="Genomic_DNA"/>
</dbReference>
<dbReference type="PROSITE" id="PS51257">
    <property type="entry name" value="PROKAR_LIPOPROTEIN"/>
    <property type="match status" value="1"/>
</dbReference>
<gene>
    <name evidence="1" type="ORF">GDO81_009527</name>
</gene>
<dbReference type="AlphaFoldDB" id="A0AAV7BRL0"/>
<evidence type="ECO:0000313" key="2">
    <source>
        <dbReference type="Proteomes" id="UP000824782"/>
    </source>
</evidence>